<feature type="region of interest" description="Disordered" evidence="1">
    <location>
        <begin position="268"/>
        <end position="315"/>
    </location>
</feature>
<gene>
    <name evidence="2" type="ORF">PSYICH_LOCUS8772</name>
</gene>
<organism evidence="2 3">
    <name type="scientific">Psylliodes chrysocephalus</name>
    <dbReference type="NCBI Taxonomy" id="3402493"/>
    <lineage>
        <taxon>Eukaryota</taxon>
        <taxon>Metazoa</taxon>
        <taxon>Ecdysozoa</taxon>
        <taxon>Arthropoda</taxon>
        <taxon>Hexapoda</taxon>
        <taxon>Insecta</taxon>
        <taxon>Pterygota</taxon>
        <taxon>Neoptera</taxon>
        <taxon>Endopterygota</taxon>
        <taxon>Coleoptera</taxon>
        <taxon>Polyphaga</taxon>
        <taxon>Cucujiformia</taxon>
        <taxon>Chrysomeloidea</taxon>
        <taxon>Chrysomelidae</taxon>
        <taxon>Galerucinae</taxon>
        <taxon>Alticini</taxon>
        <taxon>Psylliodes</taxon>
    </lineage>
</organism>
<accession>A0A9P0CTQ0</accession>
<dbReference type="AlphaFoldDB" id="A0A9P0CTQ0"/>
<dbReference type="Proteomes" id="UP001153636">
    <property type="component" value="Chromosome 3"/>
</dbReference>
<protein>
    <submittedName>
        <fullName evidence="2">Uncharacterized protein</fullName>
    </submittedName>
</protein>
<reference evidence="2" key="1">
    <citation type="submission" date="2022-01" db="EMBL/GenBank/DDBJ databases">
        <authorList>
            <person name="King R."/>
        </authorList>
    </citation>
    <scope>NUCLEOTIDE SEQUENCE</scope>
</reference>
<evidence type="ECO:0000256" key="1">
    <source>
        <dbReference type="SAM" id="MobiDB-lite"/>
    </source>
</evidence>
<dbReference type="EMBL" id="OV651815">
    <property type="protein sequence ID" value="CAH1108134.1"/>
    <property type="molecule type" value="Genomic_DNA"/>
</dbReference>
<proteinExistence type="predicted"/>
<evidence type="ECO:0000313" key="2">
    <source>
        <dbReference type="EMBL" id="CAH1108134.1"/>
    </source>
</evidence>
<feature type="compositionally biased region" description="Basic and acidic residues" evidence="1">
    <location>
        <begin position="299"/>
        <end position="315"/>
    </location>
</feature>
<name>A0A9P0CTQ0_9CUCU</name>
<dbReference type="PANTHER" id="PTHR10773:SF19">
    <property type="match status" value="1"/>
</dbReference>
<keyword evidence="3" id="KW-1185">Reference proteome</keyword>
<dbReference type="PANTHER" id="PTHR10773">
    <property type="entry name" value="DNA-DIRECTED RNA POLYMERASES I, II, AND III SUBUNIT RPABC2"/>
    <property type="match status" value="1"/>
</dbReference>
<evidence type="ECO:0000313" key="3">
    <source>
        <dbReference type="Proteomes" id="UP001153636"/>
    </source>
</evidence>
<sequence>MSWDMRKVYVSSLVKTTTSRRPKEDNSSRLLTFEYYLKKDTENIRICKKLFLNTLDLKEWMVKIWLNPAANNKIKDSNDIAMPSRSRLPVELKNGLEVLNTFLDKLIKLESHYCRPSTQRLYLEPLFQTKSNAYRDDINAKALSLIHFKKQMKINNIFVYKPKKDQCDVCIGYKTKNVSQRNYETHIKRKDEARKEKEGDKKIAMKMENRVIAVLTMDLQSVKLAPVLQASAIYYKTKLCIHNFTTFSLEKALNRSIPASEILPLPQIKEKPNRSKSRSQKSEILSSTPFKDELEELDDIRKGKEEKKLKQQREN</sequence>
<dbReference type="OrthoDB" id="6772076at2759"/>